<dbReference type="GeneID" id="80541238"/>
<dbReference type="KEGG" id="vg:80541238"/>
<dbReference type="Proteomes" id="UP001162233">
    <property type="component" value="Segment"/>
</dbReference>
<evidence type="ECO:0000313" key="1">
    <source>
        <dbReference type="EMBL" id="QED40552.1"/>
    </source>
</evidence>
<reference evidence="1" key="1">
    <citation type="journal article" date="2019" name="Viruses">
        <title>A Novel Alphabaculovirus from the Soybean Looper, Chrysodeixis includens, that Produces Tetrahedral Occlusion Bodies and Encodes Two Copies of he65.</title>
        <authorList>
            <person name="Harrison R.L."/>
            <person name="Rowley D.L."/>
            <person name="Popham H.J.R."/>
        </authorList>
    </citation>
    <scope>NUCLEOTIDE SEQUENCE</scope>
    <source>
        <strain evidence="1">ChinNPV-1</strain>
    </source>
</reference>
<dbReference type="EMBL" id="MK746083">
    <property type="protein sequence ID" value="QED40552.1"/>
    <property type="molecule type" value="Genomic_DNA"/>
</dbReference>
<protein>
    <submittedName>
        <fullName evidence="1">Uncharacterized protein</fullName>
    </submittedName>
</protein>
<evidence type="ECO:0000313" key="2">
    <source>
        <dbReference type="Proteomes" id="UP001162233"/>
    </source>
</evidence>
<name>A0A5B8YSW3_9ABAC</name>
<proteinExistence type="predicted"/>
<accession>A0A5B8YSW3</accession>
<organism evidence="1 2">
    <name type="scientific">Chrysodeixis includens nucleopolyhedrovirus</name>
    <dbReference type="NCBI Taxonomy" id="1207438"/>
    <lineage>
        <taxon>Viruses</taxon>
        <taxon>Viruses incertae sedis</taxon>
        <taxon>Naldaviricetes</taxon>
        <taxon>Lefavirales</taxon>
        <taxon>Baculoviridae</taxon>
        <taxon>Alphabaculovirus</taxon>
        <taxon>Alphabaculovirus chrincludentis</taxon>
        <taxon>Alphabaculovirus alterchrincludentis</taxon>
    </lineage>
</organism>
<sequence>MIGVDQHVVITIKQWKSSGIHEVIIDQYANYTGALIVAPGKGKIYYNGLQLTAKIIRVDKLYVDLVVVK</sequence>
<dbReference type="RefSeq" id="YP_010802468.1">
    <property type="nucleotide sequence ID" value="NC_077025.1"/>
</dbReference>
<keyword evidence="2" id="KW-1185">Reference proteome</keyword>